<dbReference type="EMBL" id="JAHLPM010000003">
    <property type="protein sequence ID" value="MBU5437305.1"/>
    <property type="molecule type" value="Genomic_DNA"/>
</dbReference>
<sequence length="401" mass="45660">MSKIINIGFLDIRDIKEDLAAEISQIENIGVLIESEESQIFLKNCEKMNIGISIKLPKDMQTIVQSEDIKLDRDYLEGISEPVAVLVSGSITFEDNIDSSLVNEKIYSMIVAGEIIVPKRIVAVVQSKSIIDGQFLIYKNGYTLFDDTIKMSNQFLNSLKPNSKLAFNELLVMEDIDLALFEEKISNIQVLTKLVITADNESKLSQYIDEYYLIDKTVIPKGSKYMDNNIYIDATSIKKYKDNILFVDGEVEIYLKDDIKIDEYIKFLICKKIICGSRDLPKIEKILGHDDIEIEIVEGKPIRNNGKMILSGDLEHMEEEISIRNSGKLVLEKNLNYEKFNEKVVSIINNGLIIVPEEKIGIVKSKIIENRGSIKSLEENKEKLKEDEENILYANMGELKL</sequence>
<dbReference type="RefSeq" id="WP_216517287.1">
    <property type="nucleotide sequence ID" value="NZ_JAHLPM010000003.1"/>
</dbReference>
<proteinExistence type="predicted"/>
<protein>
    <submittedName>
        <fullName evidence="2">Uncharacterized protein</fullName>
    </submittedName>
</protein>
<keyword evidence="3" id="KW-1185">Reference proteome</keyword>
<organism evidence="2 3">
    <name type="scientific">Tissierella simiarum</name>
    <dbReference type="NCBI Taxonomy" id="2841534"/>
    <lineage>
        <taxon>Bacteria</taxon>
        <taxon>Bacillati</taxon>
        <taxon>Bacillota</taxon>
        <taxon>Tissierellia</taxon>
        <taxon>Tissierellales</taxon>
        <taxon>Tissierellaceae</taxon>
        <taxon>Tissierella</taxon>
    </lineage>
</organism>
<name>A0ABS6E4C8_9FIRM</name>
<evidence type="ECO:0000256" key="1">
    <source>
        <dbReference type="SAM" id="Coils"/>
    </source>
</evidence>
<evidence type="ECO:0000313" key="3">
    <source>
        <dbReference type="Proteomes" id="UP000749471"/>
    </source>
</evidence>
<dbReference type="Proteomes" id="UP000749471">
    <property type="component" value="Unassembled WGS sequence"/>
</dbReference>
<gene>
    <name evidence="2" type="ORF">KQI42_04750</name>
</gene>
<evidence type="ECO:0000313" key="2">
    <source>
        <dbReference type="EMBL" id="MBU5437305.1"/>
    </source>
</evidence>
<feature type="coiled-coil region" evidence="1">
    <location>
        <begin position="367"/>
        <end position="394"/>
    </location>
</feature>
<keyword evidence="1" id="KW-0175">Coiled coil</keyword>
<reference evidence="2 3" key="1">
    <citation type="submission" date="2021-06" db="EMBL/GenBank/DDBJ databases">
        <authorList>
            <person name="Sun Q."/>
            <person name="Li D."/>
        </authorList>
    </citation>
    <scope>NUCLEOTIDE SEQUENCE [LARGE SCALE GENOMIC DNA]</scope>
    <source>
        <strain evidence="2 3">MSJ-40</strain>
    </source>
</reference>
<comment type="caution">
    <text evidence="2">The sequence shown here is derived from an EMBL/GenBank/DDBJ whole genome shotgun (WGS) entry which is preliminary data.</text>
</comment>
<accession>A0ABS6E4C8</accession>